<dbReference type="AlphaFoldDB" id="C2CFZ3"/>
<dbReference type="Proteomes" id="UP000003744">
    <property type="component" value="Unassembled WGS sequence"/>
</dbReference>
<comment type="caution">
    <text evidence="1">The sequence shown here is derived from an EMBL/GenBank/DDBJ whole genome shotgun (WGS) entry which is preliminary data.</text>
</comment>
<dbReference type="HOGENOM" id="CLU_2803067_0_0_9"/>
<proteinExistence type="predicted"/>
<evidence type="ECO:0000313" key="1">
    <source>
        <dbReference type="EMBL" id="EEI83521.1"/>
    </source>
</evidence>
<dbReference type="EMBL" id="ACGC01000014">
    <property type="protein sequence ID" value="EEI83521.1"/>
    <property type="molecule type" value="Genomic_DNA"/>
</dbReference>
<gene>
    <name evidence="1" type="ORF">HMPREF0077_0403</name>
</gene>
<sequence>MKDKKYQINLTEKQLVMINELIEDKFQFASDMNEVVEDGVELMSLAAHLNFELGFNQGYAKSLEVEE</sequence>
<name>C2CFZ3_9FIRM</name>
<organism evidence="1 2">
    <name type="scientific">Anaerococcus tetradius ATCC 35098</name>
    <dbReference type="NCBI Taxonomy" id="525255"/>
    <lineage>
        <taxon>Bacteria</taxon>
        <taxon>Bacillati</taxon>
        <taxon>Bacillota</taxon>
        <taxon>Tissierellia</taxon>
        <taxon>Tissierellales</taxon>
        <taxon>Peptoniphilaceae</taxon>
        <taxon>Anaerococcus</taxon>
    </lineage>
</organism>
<protein>
    <submittedName>
        <fullName evidence="1">Uncharacterized protein</fullName>
    </submittedName>
</protein>
<accession>C2CFZ3</accession>
<evidence type="ECO:0000313" key="2">
    <source>
        <dbReference type="Proteomes" id="UP000003744"/>
    </source>
</evidence>
<dbReference type="eggNOG" id="ENOG5030EYQ">
    <property type="taxonomic scope" value="Bacteria"/>
</dbReference>
<dbReference type="RefSeq" id="WP_004836104.1">
    <property type="nucleotide sequence ID" value="NZ_GG666295.1"/>
</dbReference>
<reference evidence="1 2" key="1">
    <citation type="submission" date="2009-01" db="EMBL/GenBank/DDBJ databases">
        <authorList>
            <person name="Qin X."/>
            <person name="Bachman B."/>
            <person name="Battles P."/>
            <person name="Bell A."/>
            <person name="Bess C."/>
            <person name="Bickham C."/>
            <person name="Chaboub L."/>
            <person name="Chen D."/>
            <person name="Coyle M."/>
            <person name="Deiros D.R."/>
            <person name="Dinh H."/>
            <person name="Forbes L."/>
            <person name="Fowler G."/>
            <person name="Francisco L."/>
            <person name="Fu Q."/>
            <person name="Gubbala S."/>
            <person name="Hale W."/>
            <person name="Han Y."/>
            <person name="Hemphill L."/>
            <person name="Highlander S.K."/>
            <person name="Hirani K."/>
            <person name="Hogues M."/>
            <person name="Jackson L."/>
            <person name="Jakkamsetti A."/>
            <person name="Javaid M."/>
            <person name="Jiang H."/>
            <person name="Korchina V."/>
            <person name="Kovar C."/>
            <person name="Lara F."/>
            <person name="Lee S."/>
            <person name="Mata R."/>
            <person name="Mathew T."/>
            <person name="Moen C."/>
            <person name="Morales K."/>
            <person name="Munidasa M."/>
            <person name="Nazareth L."/>
            <person name="Ngo R."/>
            <person name="Nguyen L."/>
            <person name="Okwuonu G."/>
            <person name="Ongeri F."/>
            <person name="Patil S."/>
            <person name="Petrosino J."/>
            <person name="Pham C."/>
            <person name="Pham P."/>
            <person name="Pu L.-L."/>
            <person name="Puazo M."/>
            <person name="Raj R."/>
            <person name="Reid J."/>
            <person name="Rouhana J."/>
            <person name="Saada N."/>
            <person name="Shang Y."/>
            <person name="Simmons D."/>
            <person name="Thornton R."/>
            <person name="Warren J."/>
            <person name="Weissenberger G."/>
            <person name="Zhang J."/>
            <person name="Zhang L."/>
            <person name="Zhou C."/>
            <person name="Zhu D."/>
            <person name="Muzny D."/>
            <person name="Worley K."/>
            <person name="Gibbs R."/>
        </authorList>
    </citation>
    <scope>NUCLEOTIDE SEQUENCE [LARGE SCALE GENOMIC DNA]</scope>
    <source>
        <strain evidence="1 2">ATCC 35098</strain>
    </source>
</reference>